<feature type="compositionally biased region" description="Basic residues" evidence="1">
    <location>
        <begin position="20"/>
        <end position="29"/>
    </location>
</feature>
<proteinExistence type="predicted"/>
<feature type="compositionally biased region" description="Low complexity" evidence="1">
    <location>
        <begin position="63"/>
        <end position="94"/>
    </location>
</feature>
<evidence type="ECO:0000256" key="1">
    <source>
        <dbReference type="SAM" id="MobiDB-lite"/>
    </source>
</evidence>
<protein>
    <submittedName>
        <fullName evidence="2">Uncharacterized protein</fullName>
    </submittedName>
</protein>
<sequence length="263" mass="29226">MKGSVAVRRASPPHLGNIGAHHHHHHHHFPPMAVDSLHHHHANNHNSHQHMARIKAGVARTTSSSSAASSSSVLSSSSAQDRLHTASSTAASSAGSERLTPRRFLEKYSLPRVVRVLSEPCSRQPLSGPLAQPLLLYRHYTSCKVLARSLRRDKHAATETGPPLVIPDSYQGKSGAAAAARQKQKREKFSGDMNFWKIDSPRAILLTRWERRDKVSRVFPGPSLLPRRVSTQRMTRRPRCSPDAQVAHPRCRPPRPGPHTQMR</sequence>
<comment type="caution">
    <text evidence="2">The sequence shown here is derived from an EMBL/GenBank/DDBJ whole genome shotgun (WGS) entry which is preliminary data.</text>
</comment>
<evidence type="ECO:0000313" key="3">
    <source>
        <dbReference type="Proteomes" id="UP001075354"/>
    </source>
</evidence>
<dbReference type="Proteomes" id="UP001075354">
    <property type="component" value="Chromosome 6"/>
</dbReference>
<reference evidence="2" key="1">
    <citation type="submission" date="2022-12" db="EMBL/GenBank/DDBJ databases">
        <title>Chromosome-level genome assembly of the bean flower thrips Megalurothrips usitatus.</title>
        <authorList>
            <person name="Ma L."/>
            <person name="Liu Q."/>
            <person name="Li H."/>
            <person name="Cai W."/>
        </authorList>
    </citation>
    <scope>NUCLEOTIDE SEQUENCE</scope>
    <source>
        <strain evidence="2">Cailab_2022a</strain>
    </source>
</reference>
<accession>A0AAV7XKU3</accession>
<gene>
    <name evidence="2" type="ORF">ONE63_008340</name>
</gene>
<feature type="region of interest" description="Disordered" evidence="1">
    <location>
        <begin position="1"/>
        <end position="98"/>
    </location>
</feature>
<name>A0AAV7XKU3_9NEOP</name>
<feature type="compositionally biased region" description="Basic residues" evidence="1">
    <location>
        <begin position="38"/>
        <end position="53"/>
    </location>
</feature>
<organism evidence="2 3">
    <name type="scientific">Megalurothrips usitatus</name>
    <name type="common">bean blossom thrips</name>
    <dbReference type="NCBI Taxonomy" id="439358"/>
    <lineage>
        <taxon>Eukaryota</taxon>
        <taxon>Metazoa</taxon>
        <taxon>Ecdysozoa</taxon>
        <taxon>Arthropoda</taxon>
        <taxon>Hexapoda</taxon>
        <taxon>Insecta</taxon>
        <taxon>Pterygota</taxon>
        <taxon>Neoptera</taxon>
        <taxon>Paraneoptera</taxon>
        <taxon>Thysanoptera</taxon>
        <taxon>Terebrantia</taxon>
        <taxon>Thripoidea</taxon>
        <taxon>Thripidae</taxon>
        <taxon>Megalurothrips</taxon>
    </lineage>
</organism>
<evidence type="ECO:0000313" key="2">
    <source>
        <dbReference type="EMBL" id="KAJ1526765.1"/>
    </source>
</evidence>
<feature type="region of interest" description="Disordered" evidence="1">
    <location>
        <begin position="221"/>
        <end position="263"/>
    </location>
</feature>
<dbReference type="EMBL" id="JAPTSV010000006">
    <property type="protein sequence ID" value="KAJ1526765.1"/>
    <property type="molecule type" value="Genomic_DNA"/>
</dbReference>
<dbReference type="AlphaFoldDB" id="A0AAV7XKU3"/>
<keyword evidence="3" id="KW-1185">Reference proteome</keyword>